<evidence type="ECO:0000256" key="14">
    <source>
        <dbReference type="ARBA" id="ARBA00022840"/>
    </source>
</evidence>
<dbReference type="GO" id="GO:0005524">
    <property type="term" value="F:ATP binding"/>
    <property type="evidence" value="ECO:0007669"/>
    <property type="project" value="UniProtKB-KW"/>
</dbReference>
<feature type="compositionally biased region" description="Polar residues" evidence="22">
    <location>
        <begin position="68"/>
        <end position="77"/>
    </location>
</feature>
<keyword evidence="9 18" id="KW-0808">Transferase</keyword>
<feature type="active site" description="4-aspartylphosphate intermediate" evidence="19">
    <location>
        <position position="337"/>
    </location>
</feature>
<dbReference type="EC" id="2.7.11.1" evidence="4 18"/>
<comment type="caution">
    <text evidence="24">The sequence shown here is derived from an EMBL/GenBank/DDBJ whole genome shotgun (WGS) entry which is preliminary data.</text>
</comment>
<evidence type="ECO:0000256" key="5">
    <source>
        <dbReference type="ARBA" id="ARBA00016038"/>
    </source>
</evidence>
<dbReference type="STRING" id="1664694.A0A0N0NHN3"/>
<feature type="binding site" evidence="21">
    <location>
        <position position="337"/>
    </location>
    <ligand>
        <name>Mg(2+)</name>
        <dbReference type="ChEBI" id="CHEBI:18420"/>
    </ligand>
</feature>
<reference evidence="24 25" key="1">
    <citation type="submission" date="2015-06" db="EMBL/GenBank/DDBJ databases">
        <title>Draft genome of the ant-associated black yeast Phialophora attae CBS 131958.</title>
        <authorList>
            <person name="Moreno L.F."/>
            <person name="Stielow B.J."/>
            <person name="de Hoog S."/>
            <person name="Vicente V.A."/>
            <person name="Weiss V.A."/>
            <person name="de Vries M."/>
            <person name="Cruz L.M."/>
            <person name="Souza E.M."/>
        </authorList>
    </citation>
    <scope>NUCLEOTIDE SEQUENCE [LARGE SCALE GENOMIC DNA]</scope>
    <source>
        <strain evidence="24 25">CBS 131958</strain>
    </source>
</reference>
<keyword evidence="6" id="KW-0963">Cytoplasm</keyword>
<comment type="subcellular location">
    <subcellularLocation>
        <location evidence="2">Cytoplasm</location>
    </subcellularLocation>
</comment>
<comment type="catalytic activity">
    <reaction evidence="16 18">
        <text>L-threonyl-[protein] + ATP = O-phospho-L-threonyl-[protein] + ADP + H(+)</text>
        <dbReference type="Rhea" id="RHEA:46608"/>
        <dbReference type="Rhea" id="RHEA-COMP:11060"/>
        <dbReference type="Rhea" id="RHEA-COMP:11605"/>
        <dbReference type="ChEBI" id="CHEBI:15378"/>
        <dbReference type="ChEBI" id="CHEBI:30013"/>
        <dbReference type="ChEBI" id="CHEBI:30616"/>
        <dbReference type="ChEBI" id="CHEBI:61977"/>
        <dbReference type="ChEBI" id="CHEBI:456216"/>
        <dbReference type="EC" id="2.7.11.1"/>
    </reaction>
</comment>
<dbReference type="AlphaFoldDB" id="A0A0N0NHN3"/>
<feature type="binding site" evidence="21">
    <location>
        <position position="325"/>
    </location>
    <ligand>
        <name>Mg(2+)</name>
        <dbReference type="ChEBI" id="CHEBI:18420"/>
    </ligand>
</feature>
<dbReference type="Proteomes" id="UP000038010">
    <property type="component" value="Unassembled WGS sequence"/>
</dbReference>
<evidence type="ECO:0000256" key="12">
    <source>
        <dbReference type="ARBA" id="ARBA00022777"/>
    </source>
</evidence>
<evidence type="ECO:0000256" key="7">
    <source>
        <dbReference type="ARBA" id="ARBA00022517"/>
    </source>
</evidence>
<evidence type="ECO:0000256" key="17">
    <source>
        <dbReference type="ARBA" id="ARBA00048679"/>
    </source>
</evidence>
<dbReference type="GO" id="GO:0005737">
    <property type="term" value="C:cytoplasm"/>
    <property type="evidence" value="ECO:0007669"/>
    <property type="project" value="UniProtKB-SubCell"/>
</dbReference>
<evidence type="ECO:0000256" key="4">
    <source>
        <dbReference type="ARBA" id="ARBA00012513"/>
    </source>
</evidence>
<gene>
    <name evidence="24" type="ORF">AB675_4067</name>
</gene>
<feature type="region of interest" description="Disordered" evidence="22">
    <location>
        <begin position="1"/>
        <end position="112"/>
    </location>
</feature>
<dbReference type="InterPro" id="IPR018934">
    <property type="entry name" value="RIO_dom"/>
</dbReference>
<evidence type="ECO:0000256" key="18">
    <source>
        <dbReference type="PIRNR" id="PIRNR038147"/>
    </source>
</evidence>
<dbReference type="InterPro" id="IPR051272">
    <property type="entry name" value="RIO-type_Ser/Thr_kinase"/>
</dbReference>
<dbReference type="InterPro" id="IPR011009">
    <property type="entry name" value="Kinase-like_dom_sf"/>
</dbReference>
<evidence type="ECO:0000313" key="25">
    <source>
        <dbReference type="Proteomes" id="UP000038010"/>
    </source>
</evidence>
<feature type="compositionally biased region" description="Basic residues" evidence="22">
    <location>
        <begin position="538"/>
        <end position="560"/>
    </location>
</feature>
<evidence type="ECO:0000256" key="19">
    <source>
        <dbReference type="PIRSR" id="PIRSR038147-1"/>
    </source>
</evidence>
<dbReference type="GO" id="GO:0016787">
    <property type="term" value="F:hydrolase activity"/>
    <property type="evidence" value="ECO:0007669"/>
    <property type="project" value="UniProtKB-KW"/>
</dbReference>
<evidence type="ECO:0000259" key="23">
    <source>
        <dbReference type="SMART" id="SM00090"/>
    </source>
</evidence>
<dbReference type="GeneID" id="28736058"/>
<feature type="binding site" evidence="20">
    <location>
        <position position="271"/>
    </location>
    <ligand>
        <name>ATP</name>
        <dbReference type="ChEBI" id="CHEBI:30616"/>
    </ligand>
</feature>
<evidence type="ECO:0000313" key="24">
    <source>
        <dbReference type="EMBL" id="KPI34469.1"/>
    </source>
</evidence>
<evidence type="ECO:0000256" key="13">
    <source>
        <dbReference type="ARBA" id="ARBA00022801"/>
    </source>
</evidence>
<evidence type="ECO:0000256" key="22">
    <source>
        <dbReference type="SAM" id="MobiDB-lite"/>
    </source>
</evidence>
<dbReference type="SUPFAM" id="SSF56112">
    <property type="entry name" value="Protein kinase-like (PK-like)"/>
    <property type="match status" value="1"/>
</dbReference>
<dbReference type="Pfam" id="PF01163">
    <property type="entry name" value="RIO1"/>
    <property type="match status" value="1"/>
</dbReference>
<sequence length="560" mass="63520">MASNTDSVADGVGPTHTYVPNQGYVNDQRAAQGMVLPGDEQDQAPVEEEDDDYEDILDEQDDEDLMTANPSDLTKSYNRQRRLNEAIGSGVPASQYPKANPQSSGGGKDDQMNVLNKHAAKLRLEDKYSGTYHGKGADKSERATSEQVLDPRTRMILLQMINRNIVSEINGVISTGKEANVYHAMSLNEALEETHRAIKVYKTSILVFKDREKYVAGEYRFRHGFNKSSNRAIVKVWAEKEMRNLKRIHAAGIPSPEPLYLRLHVLAMSFLGDSKGIASPRLKDVEFVDGDPIPRWRAIYITVLAYMRLMYHVCHLIHADLSEYNILYHDNKPYIIDVSQSVEHDHPRSLDFLRMDIKNVNDFFKRKTVFVLSDRAVYDFILQPSPSSHDQSTVEKEINNIMSTRKETDLEESEVDNAVFRQQYIPQTLNEVYDAERDADMAATSGRNTLVYKDLLASKDEIQRSTTAKEQDSEDQASVASNNDSDNDSEEEGSGGANLENSSNASDDEPHQPRGKRFQSKEDKKAHKQAVKEEKREKRMTKMPKNVKKKLVAQKSRSKR</sequence>
<dbReference type="GO" id="GO:0106310">
    <property type="term" value="F:protein serine kinase activity"/>
    <property type="evidence" value="ECO:0007669"/>
    <property type="project" value="RHEA"/>
</dbReference>
<keyword evidence="8 18" id="KW-0723">Serine/threonine-protein kinase</keyword>
<dbReference type="InterPro" id="IPR000687">
    <property type="entry name" value="RIO_kinase"/>
</dbReference>
<dbReference type="PROSITE" id="PS01245">
    <property type="entry name" value="RIO1"/>
    <property type="match status" value="1"/>
</dbReference>
<keyword evidence="12 18" id="KW-0418">Kinase</keyword>
<dbReference type="PIRSF" id="PIRSF038147">
    <property type="entry name" value="Ser/Thr_PK_RIO1"/>
    <property type="match status" value="1"/>
</dbReference>
<evidence type="ECO:0000256" key="16">
    <source>
        <dbReference type="ARBA" id="ARBA00047899"/>
    </source>
</evidence>
<dbReference type="Gene3D" id="1.10.510.10">
    <property type="entry name" value="Transferase(Phosphotransferase) domain 1"/>
    <property type="match status" value="1"/>
</dbReference>
<dbReference type="GO" id="GO:0046872">
    <property type="term" value="F:metal ion binding"/>
    <property type="evidence" value="ECO:0007669"/>
    <property type="project" value="UniProtKB-KW"/>
</dbReference>
<dbReference type="RefSeq" id="XP_017994432.1">
    <property type="nucleotide sequence ID" value="XM_018144178.1"/>
</dbReference>
<evidence type="ECO:0000256" key="20">
    <source>
        <dbReference type="PIRSR" id="PIRSR038147-2"/>
    </source>
</evidence>
<evidence type="ECO:0000256" key="11">
    <source>
        <dbReference type="ARBA" id="ARBA00022741"/>
    </source>
</evidence>
<dbReference type="VEuPathDB" id="FungiDB:AB675_4067"/>
<dbReference type="GO" id="GO:0042254">
    <property type="term" value="P:ribosome biogenesis"/>
    <property type="evidence" value="ECO:0007669"/>
    <property type="project" value="UniProtKB-KW"/>
</dbReference>
<dbReference type="SMART" id="SM00090">
    <property type="entry name" value="RIO"/>
    <property type="match status" value="1"/>
</dbReference>
<feature type="compositionally biased region" description="Basic and acidic residues" evidence="22">
    <location>
        <begin position="519"/>
        <end position="537"/>
    </location>
</feature>
<keyword evidence="13" id="KW-0378">Hydrolase</keyword>
<dbReference type="InterPro" id="IPR017407">
    <property type="entry name" value="Ser/Thr_kinase_Rio1"/>
</dbReference>
<evidence type="ECO:0000256" key="10">
    <source>
        <dbReference type="ARBA" id="ARBA00022723"/>
    </source>
</evidence>
<keyword evidence="11 18" id="KW-0547">Nucleotide-binding</keyword>
<protein>
    <recommendedName>
        <fullName evidence="5 18">Serine/threonine-protein kinase RIO1</fullName>
        <ecNumber evidence="4 18">2.7.11.1</ecNumber>
    </recommendedName>
</protein>
<keyword evidence="14 18" id="KW-0067">ATP-binding</keyword>
<evidence type="ECO:0000256" key="9">
    <source>
        <dbReference type="ARBA" id="ARBA00022679"/>
    </source>
</evidence>
<comment type="cofactor">
    <cofactor evidence="1 21">
        <name>Mg(2+)</name>
        <dbReference type="ChEBI" id="CHEBI:18420"/>
    </cofactor>
</comment>
<name>A0A0N0NHN3_9EURO</name>
<dbReference type="EMBL" id="LFJN01000059">
    <property type="protein sequence ID" value="KPI34469.1"/>
    <property type="molecule type" value="Genomic_DNA"/>
</dbReference>
<evidence type="ECO:0000256" key="1">
    <source>
        <dbReference type="ARBA" id="ARBA00001946"/>
    </source>
</evidence>
<dbReference type="Gene3D" id="3.30.200.20">
    <property type="entry name" value="Phosphorylase Kinase, domain 1"/>
    <property type="match status" value="1"/>
</dbReference>
<feature type="region of interest" description="Disordered" evidence="22">
    <location>
        <begin position="464"/>
        <end position="560"/>
    </location>
</feature>
<proteinExistence type="inferred from homology"/>
<feature type="binding site" evidence="20">
    <location>
        <position position="199"/>
    </location>
    <ligand>
        <name>ATP</name>
        <dbReference type="ChEBI" id="CHEBI:30616"/>
    </ligand>
</feature>
<dbReference type="PANTHER" id="PTHR45723">
    <property type="entry name" value="SERINE/THREONINE-PROTEIN KINASE RIO1"/>
    <property type="match status" value="1"/>
</dbReference>
<evidence type="ECO:0000256" key="6">
    <source>
        <dbReference type="ARBA" id="ARBA00022490"/>
    </source>
</evidence>
<evidence type="ECO:0000256" key="2">
    <source>
        <dbReference type="ARBA" id="ARBA00004496"/>
    </source>
</evidence>
<evidence type="ECO:0000256" key="15">
    <source>
        <dbReference type="ARBA" id="ARBA00022842"/>
    </source>
</evidence>
<dbReference type="GO" id="GO:0004674">
    <property type="term" value="F:protein serine/threonine kinase activity"/>
    <property type="evidence" value="ECO:0007669"/>
    <property type="project" value="UniProtKB-KW"/>
</dbReference>
<evidence type="ECO:0000256" key="8">
    <source>
        <dbReference type="ARBA" id="ARBA00022527"/>
    </source>
</evidence>
<feature type="binding site" evidence="20">
    <location>
        <position position="269"/>
    </location>
    <ligand>
        <name>ATP</name>
        <dbReference type="ChEBI" id="CHEBI:30616"/>
    </ligand>
</feature>
<feature type="domain" description="RIO kinase" evidence="23">
    <location>
        <begin position="138"/>
        <end position="383"/>
    </location>
</feature>
<accession>A0A0N0NHN3</accession>
<evidence type="ECO:0000256" key="3">
    <source>
        <dbReference type="ARBA" id="ARBA00009196"/>
    </source>
</evidence>
<organism evidence="24 25">
    <name type="scientific">Cyphellophora attinorum</name>
    <dbReference type="NCBI Taxonomy" id="1664694"/>
    <lineage>
        <taxon>Eukaryota</taxon>
        <taxon>Fungi</taxon>
        <taxon>Dikarya</taxon>
        <taxon>Ascomycota</taxon>
        <taxon>Pezizomycotina</taxon>
        <taxon>Eurotiomycetes</taxon>
        <taxon>Chaetothyriomycetidae</taxon>
        <taxon>Chaetothyriales</taxon>
        <taxon>Cyphellophoraceae</taxon>
        <taxon>Cyphellophora</taxon>
    </lineage>
</organism>
<feature type="active site" description="Proton acceptor" evidence="19">
    <location>
        <position position="320"/>
    </location>
</feature>
<dbReference type="OrthoDB" id="205248at2759"/>
<keyword evidence="10" id="KW-0479">Metal-binding</keyword>
<keyword evidence="25" id="KW-1185">Reference proteome</keyword>
<dbReference type="InterPro" id="IPR018935">
    <property type="entry name" value="RIO_kinase_CS"/>
</dbReference>
<dbReference type="CDD" id="cd05147">
    <property type="entry name" value="RIO1_euk"/>
    <property type="match status" value="1"/>
</dbReference>
<comment type="similarity">
    <text evidence="3 18">Belongs to the protein kinase superfamily. RIO-type Ser/Thr kinase family.</text>
</comment>
<keyword evidence="7" id="KW-0690">Ribosome biogenesis</keyword>
<dbReference type="FunFam" id="3.30.200.20:FF:000148">
    <property type="entry name" value="Serine/threonine-protein kinase RIO1"/>
    <property type="match status" value="1"/>
</dbReference>
<keyword evidence="15" id="KW-0460">Magnesium</keyword>
<feature type="compositionally biased region" description="Acidic residues" evidence="22">
    <location>
        <begin position="39"/>
        <end position="65"/>
    </location>
</feature>
<evidence type="ECO:0000256" key="21">
    <source>
        <dbReference type="PIRSR" id="PIRSR038147-3"/>
    </source>
</evidence>
<comment type="catalytic activity">
    <reaction evidence="17 18">
        <text>L-seryl-[protein] + ATP = O-phospho-L-seryl-[protein] + ADP + H(+)</text>
        <dbReference type="Rhea" id="RHEA:17989"/>
        <dbReference type="Rhea" id="RHEA-COMP:9863"/>
        <dbReference type="Rhea" id="RHEA-COMP:11604"/>
        <dbReference type="ChEBI" id="CHEBI:15378"/>
        <dbReference type="ChEBI" id="CHEBI:29999"/>
        <dbReference type="ChEBI" id="CHEBI:30616"/>
        <dbReference type="ChEBI" id="CHEBI:83421"/>
        <dbReference type="ChEBI" id="CHEBI:456216"/>
        <dbReference type="EC" id="2.7.11.1"/>
    </reaction>
</comment>